<reference evidence="2 3" key="1">
    <citation type="submission" date="2019-04" db="EMBL/GenBank/DDBJ databases">
        <title>Complete Genome of UW386 and Higher Quality Genome of UW700.</title>
        <authorList>
            <person name="Jacobs J."/>
            <person name="Perez A."/>
            <person name="Steidl O."/>
            <person name="Allen C."/>
        </authorList>
    </citation>
    <scope>NUCLEOTIDE SEQUENCE [LARGE SCALE GENOMIC DNA]</scope>
    <source>
        <strain evidence="2 3">UW386</strain>
        <plasmid evidence="3">puw386</plasmid>
    </source>
</reference>
<feature type="compositionally biased region" description="Gly residues" evidence="1">
    <location>
        <begin position="72"/>
        <end position="82"/>
    </location>
</feature>
<organism evidence="2 3">
    <name type="scientific">Ralstonia solanacearum</name>
    <name type="common">Pseudomonas solanacearum</name>
    <dbReference type="NCBI Taxonomy" id="305"/>
    <lineage>
        <taxon>Bacteria</taxon>
        <taxon>Pseudomonadati</taxon>
        <taxon>Pseudomonadota</taxon>
        <taxon>Betaproteobacteria</taxon>
        <taxon>Burkholderiales</taxon>
        <taxon>Burkholderiaceae</taxon>
        <taxon>Ralstonia</taxon>
        <taxon>Ralstonia solanacearum species complex</taxon>
    </lineage>
</organism>
<sequence>MSFWLSLPMSGPTFGSDMPGMPGSRQCSETVNAIYSDRSTACLGWLVMQEACQNADRRVKRRPPRFRRACLGGRGSEGGGERSGPMFNGLNIGPAMKRCTF</sequence>
<protein>
    <submittedName>
        <fullName evidence="2">Uncharacterized protein</fullName>
    </submittedName>
</protein>
<gene>
    <name evidence="2" type="ORF">E7Z57_21235</name>
</gene>
<dbReference type="AlphaFoldDB" id="A0AA92IFY4"/>
<name>A0AA92IFY4_RALSL</name>
<feature type="region of interest" description="Disordered" evidence="1">
    <location>
        <begin position="70"/>
        <end position="89"/>
    </location>
</feature>
<accession>A0AA92IFY4</accession>
<evidence type="ECO:0000313" key="3">
    <source>
        <dbReference type="Proteomes" id="UP000310553"/>
    </source>
</evidence>
<geneLocation type="plasmid" evidence="3">
    <name>puw386</name>
</geneLocation>
<keyword evidence="2" id="KW-0614">Plasmid</keyword>
<dbReference type="EMBL" id="CP039340">
    <property type="protein sequence ID" value="QCX51557.1"/>
    <property type="molecule type" value="Genomic_DNA"/>
</dbReference>
<evidence type="ECO:0000256" key="1">
    <source>
        <dbReference type="SAM" id="MobiDB-lite"/>
    </source>
</evidence>
<dbReference type="Proteomes" id="UP000310553">
    <property type="component" value="Plasmid pUW386"/>
</dbReference>
<proteinExistence type="predicted"/>
<evidence type="ECO:0000313" key="2">
    <source>
        <dbReference type="EMBL" id="QCX51557.1"/>
    </source>
</evidence>